<evidence type="ECO:0000313" key="2">
    <source>
        <dbReference type="EMBL" id="ORB01770.1"/>
    </source>
</evidence>
<feature type="domain" description="HTH cro/C1-type" evidence="1">
    <location>
        <begin position="37"/>
        <end position="90"/>
    </location>
</feature>
<name>A0A1E3SDZ8_MYCIE</name>
<dbReference type="AlphaFoldDB" id="A0A1E3SDZ8"/>
<dbReference type="SUPFAM" id="SSF47413">
    <property type="entry name" value="lambda repressor-like DNA-binding domains"/>
    <property type="match status" value="1"/>
</dbReference>
<reference evidence="2 3" key="1">
    <citation type="submission" date="2017-02" db="EMBL/GenBank/DDBJ databases">
        <title>The new phylogeny of genus Mycobacterium.</title>
        <authorList>
            <person name="Tortoli E."/>
            <person name="Trovato A."/>
            <person name="Cirillo D.M."/>
        </authorList>
    </citation>
    <scope>NUCLEOTIDE SEQUENCE [LARGE SCALE GENOMIC DNA]</scope>
    <source>
        <strain evidence="2 3">DSM 44049</strain>
    </source>
</reference>
<dbReference type="EMBL" id="MVHT01000047">
    <property type="protein sequence ID" value="ORB01770.1"/>
    <property type="molecule type" value="Genomic_DNA"/>
</dbReference>
<organism evidence="2 3">
    <name type="scientific">Mycobacterium intermedium</name>
    <dbReference type="NCBI Taxonomy" id="28445"/>
    <lineage>
        <taxon>Bacteria</taxon>
        <taxon>Bacillati</taxon>
        <taxon>Actinomycetota</taxon>
        <taxon>Actinomycetes</taxon>
        <taxon>Mycobacteriales</taxon>
        <taxon>Mycobacteriaceae</taxon>
        <taxon>Mycobacterium</taxon>
        <taxon>Mycobacterium simiae complex</taxon>
    </lineage>
</organism>
<dbReference type="PROSITE" id="PS50943">
    <property type="entry name" value="HTH_CROC1"/>
    <property type="match status" value="1"/>
</dbReference>
<evidence type="ECO:0000313" key="3">
    <source>
        <dbReference type="Proteomes" id="UP000192739"/>
    </source>
</evidence>
<dbReference type="InterPro" id="IPR010982">
    <property type="entry name" value="Lambda_DNA-bd_dom_sf"/>
</dbReference>
<sequence>MWDLDDIERSAGLDPDSADYRLREALAQEDSELLEKLVQLRKDKGLTQQAVAERMHRDKAAVSNFERLSSDPHLSTIRRYAAAIGAIVTHGVADFEVLESSDYTMTATRQIASEFAQLIDTLGGEVGWDSPETAARSNVIPIRRSIRRRQAPRQSNPIPQSCYGC</sequence>
<dbReference type="CDD" id="cd00093">
    <property type="entry name" value="HTH_XRE"/>
    <property type="match status" value="1"/>
</dbReference>
<dbReference type="OrthoDB" id="3256054at2"/>
<dbReference type="Gene3D" id="1.10.260.40">
    <property type="entry name" value="lambda repressor-like DNA-binding domains"/>
    <property type="match status" value="1"/>
</dbReference>
<gene>
    <name evidence="2" type="ORF">BST27_17345</name>
</gene>
<dbReference type="SMART" id="SM00530">
    <property type="entry name" value="HTH_XRE"/>
    <property type="match status" value="1"/>
</dbReference>
<dbReference type="InterPro" id="IPR001387">
    <property type="entry name" value="Cro/C1-type_HTH"/>
</dbReference>
<protein>
    <submittedName>
        <fullName evidence="2">Transcriptional regulator</fullName>
    </submittedName>
</protein>
<dbReference type="Pfam" id="PF13560">
    <property type="entry name" value="HTH_31"/>
    <property type="match status" value="1"/>
</dbReference>
<dbReference type="RefSeq" id="WP_069419636.1">
    <property type="nucleotide sequence ID" value="NZ_CBCRZH010000043.1"/>
</dbReference>
<accession>A0A1E3SDZ8</accession>
<dbReference type="GO" id="GO:0003677">
    <property type="term" value="F:DNA binding"/>
    <property type="evidence" value="ECO:0007669"/>
    <property type="project" value="InterPro"/>
</dbReference>
<proteinExistence type="predicted"/>
<evidence type="ECO:0000259" key="1">
    <source>
        <dbReference type="PROSITE" id="PS50943"/>
    </source>
</evidence>
<dbReference type="Proteomes" id="UP000192739">
    <property type="component" value="Unassembled WGS sequence"/>
</dbReference>
<comment type="caution">
    <text evidence="2">The sequence shown here is derived from an EMBL/GenBank/DDBJ whole genome shotgun (WGS) entry which is preliminary data.</text>
</comment>
<keyword evidence="3" id="KW-1185">Reference proteome</keyword>
<dbReference type="STRING" id="28445.BHQ20_13415"/>